<comment type="caution">
    <text evidence="3">The sequence shown here is derived from an EMBL/GenBank/DDBJ whole genome shotgun (WGS) entry which is preliminary data.</text>
</comment>
<evidence type="ECO:0000313" key="4">
    <source>
        <dbReference type="Proteomes" id="UP001597273"/>
    </source>
</evidence>
<evidence type="ECO:0000256" key="2">
    <source>
        <dbReference type="ARBA" id="ARBA00023287"/>
    </source>
</evidence>
<evidence type="ECO:0000256" key="1">
    <source>
        <dbReference type="ARBA" id="ARBA00004241"/>
    </source>
</evidence>
<dbReference type="PROSITE" id="PS00409">
    <property type="entry name" value="PROKAR_NTER_METHYL"/>
    <property type="match status" value="1"/>
</dbReference>
<evidence type="ECO:0000313" key="3">
    <source>
        <dbReference type="EMBL" id="MFD1863950.1"/>
    </source>
</evidence>
<accession>A0ABW4QK34</accession>
<proteinExistence type="predicted"/>
<gene>
    <name evidence="3" type="ORF">ACFSDB_13655</name>
</gene>
<organism evidence="3 4">
    <name type="scientific">Planococcus chinensis</name>
    <dbReference type="NCBI Taxonomy" id="272917"/>
    <lineage>
        <taxon>Bacteria</taxon>
        <taxon>Bacillati</taxon>
        <taxon>Bacillota</taxon>
        <taxon>Bacilli</taxon>
        <taxon>Bacillales</taxon>
        <taxon>Caryophanaceae</taxon>
        <taxon>Planococcus</taxon>
    </lineage>
</organism>
<dbReference type="NCBIfam" id="TIGR02532">
    <property type="entry name" value="IV_pilin_GFxxxE"/>
    <property type="match status" value="1"/>
</dbReference>
<dbReference type="Proteomes" id="UP001597273">
    <property type="component" value="Unassembled WGS sequence"/>
</dbReference>
<reference evidence="4" key="1">
    <citation type="journal article" date="2019" name="Int. J. Syst. Evol. Microbiol.">
        <title>The Global Catalogue of Microorganisms (GCM) 10K type strain sequencing project: providing services to taxonomists for standard genome sequencing and annotation.</title>
        <authorList>
            <consortium name="The Broad Institute Genomics Platform"/>
            <consortium name="The Broad Institute Genome Sequencing Center for Infectious Disease"/>
            <person name="Wu L."/>
            <person name="Ma J."/>
        </authorList>
    </citation>
    <scope>NUCLEOTIDE SEQUENCE [LARGE SCALE GENOMIC DNA]</scope>
    <source>
        <strain evidence="4">CGMCC 1.15475</strain>
    </source>
</reference>
<name>A0ABW4QK34_9BACL</name>
<keyword evidence="4" id="KW-1185">Reference proteome</keyword>
<sequence length="166" mass="18248">MDLKNWNFKSVINQKGISLVEVLAALALVATIAALAWSALSIGFKHTAVETEKTKLQQSANLIMSTLTNEHRRSEKYSLLFEGNQLKINSCDKTGACSVTTIDQTYDYTGTVVNTTVVDSHDSVVDEVLDLKPKAAHTKITLVLTDLNNPNNKVTLDTKLTRIITQ</sequence>
<dbReference type="RefSeq" id="WP_204890350.1">
    <property type="nucleotide sequence ID" value="NZ_JBHUFW010000011.1"/>
</dbReference>
<comment type="subcellular location">
    <subcellularLocation>
        <location evidence="1">Cell surface</location>
    </subcellularLocation>
</comment>
<dbReference type="InterPro" id="IPR012902">
    <property type="entry name" value="N_methyl_site"/>
</dbReference>
<dbReference type="EMBL" id="JBHUFW010000011">
    <property type="protein sequence ID" value="MFD1863950.1"/>
    <property type="molecule type" value="Genomic_DNA"/>
</dbReference>
<dbReference type="Pfam" id="PF07963">
    <property type="entry name" value="N_methyl"/>
    <property type="match status" value="1"/>
</dbReference>
<protein>
    <submittedName>
        <fullName evidence="3">Type II secretion system protein J</fullName>
    </submittedName>
</protein>
<keyword evidence="2" id="KW-0178">Competence</keyword>